<dbReference type="Proteomes" id="UP001479290">
    <property type="component" value="Unassembled WGS sequence"/>
</dbReference>
<feature type="non-terminal residue" evidence="2">
    <location>
        <position position="88"/>
    </location>
</feature>
<sequence>MSATVKHVHLVNLYRNAVEKRLLCSLIQPKQNRTFRLFCHVAECGKQGEARSRGNGVRKDKRRSEESEGGEWTRPGTFMLCFFMFICS</sequence>
<evidence type="ECO:0000313" key="3">
    <source>
        <dbReference type="Proteomes" id="UP001479290"/>
    </source>
</evidence>
<name>A0AAW1ZZ10_CULAL</name>
<keyword evidence="3" id="KW-1185">Reference proteome</keyword>
<evidence type="ECO:0000313" key="2">
    <source>
        <dbReference type="EMBL" id="KAK9965858.1"/>
    </source>
</evidence>
<protein>
    <submittedName>
        <fullName evidence="2">Uncharacterized protein</fullName>
    </submittedName>
</protein>
<dbReference type="EMBL" id="JAWDJR010000012">
    <property type="protein sequence ID" value="KAK9965858.1"/>
    <property type="molecule type" value="Genomic_DNA"/>
</dbReference>
<organism evidence="2 3">
    <name type="scientific">Culter alburnus</name>
    <name type="common">Topmouth culter</name>
    <dbReference type="NCBI Taxonomy" id="194366"/>
    <lineage>
        <taxon>Eukaryota</taxon>
        <taxon>Metazoa</taxon>
        <taxon>Chordata</taxon>
        <taxon>Craniata</taxon>
        <taxon>Vertebrata</taxon>
        <taxon>Euteleostomi</taxon>
        <taxon>Actinopterygii</taxon>
        <taxon>Neopterygii</taxon>
        <taxon>Teleostei</taxon>
        <taxon>Ostariophysi</taxon>
        <taxon>Cypriniformes</taxon>
        <taxon>Xenocyprididae</taxon>
        <taxon>Xenocypridinae</taxon>
        <taxon>Culter</taxon>
    </lineage>
</organism>
<gene>
    <name evidence="2" type="ORF">ABG768_004924</name>
</gene>
<dbReference type="AlphaFoldDB" id="A0AAW1ZZ10"/>
<comment type="caution">
    <text evidence="2">The sequence shown here is derived from an EMBL/GenBank/DDBJ whole genome shotgun (WGS) entry which is preliminary data.</text>
</comment>
<feature type="region of interest" description="Disordered" evidence="1">
    <location>
        <begin position="48"/>
        <end position="74"/>
    </location>
</feature>
<accession>A0AAW1ZZ10</accession>
<proteinExistence type="predicted"/>
<evidence type="ECO:0000256" key="1">
    <source>
        <dbReference type="SAM" id="MobiDB-lite"/>
    </source>
</evidence>
<reference evidence="2 3" key="1">
    <citation type="submission" date="2024-05" db="EMBL/GenBank/DDBJ databases">
        <title>A high-quality chromosomal-level genome assembly of Topmouth culter (Culter alburnus).</title>
        <authorList>
            <person name="Zhao H."/>
        </authorList>
    </citation>
    <scope>NUCLEOTIDE SEQUENCE [LARGE SCALE GENOMIC DNA]</scope>
    <source>
        <strain evidence="2">CATC2023</strain>
        <tissue evidence="2">Muscle</tissue>
    </source>
</reference>